<proteinExistence type="predicted"/>
<protein>
    <submittedName>
        <fullName evidence="2">Uncharacterized protein</fullName>
    </submittedName>
</protein>
<feature type="compositionally biased region" description="Polar residues" evidence="1">
    <location>
        <begin position="58"/>
        <end position="68"/>
    </location>
</feature>
<dbReference type="EMBL" id="JACEIK010004771">
    <property type="protein sequence ID" value="MCD9646382.1"/>
    <property type="molecule type" value="Genomic_DNA"/>
</dbReference>
<feature type="compositionally biased region" description="Basic and acidic residues" evidence="1">
    <location>
        <begin position="48"/>
        <end position="57"/>
    </location>
</feature>
<reference evidence="2 3" key="1">
    <citation type="journal article" date="2021" name="BMC Genomics">
        <title>Datura genome reveals duplications of psychoactive alkaloid biosynthetic genes and high mutation rate following tissue culture.</title>
        <authorList>
            <person name="Rajewski A."/>
            <person name="Carter-House D."/>
            <person name="Stajich J."/>
            <person name="Litt A."/>
        </authorList>
    </citation>
    <scope>NUCLEOTIDE SEQUENCE [LARGE SCALE GENOMIC DNA]</scope>
    <source>
        <strain evidence="2">AR-01</strain>
    </source>
</reference>
<accession>A0ABS8VHN8</accession>
<feature type="region of interest" description="Disordered" evidence="1">
    <location>
        <begin position="48"/>
        <end position="75"/>
    </location>
</feature>
<gene>
    <name evidence="2" type="ORF">HAX54_036165</name>
</gene>
<keyword evidence="3" id="KW-1185">Reference proteome</keyword>
<evidence type="ECO:0000313" key="2">
    <source>
        <dbReference type="EMBL" id="MCD9646382.1"/>
    </source>
</evidence>
<evidence type="ECO:0000313" key="3">
    <source>
        <dbReference type="Proteomes" id="UP000823775"/>
    </source>
</evidence>
<sequence length="97" mass="10704">NKGIPGAVDDLGSDDRHTFLDVDPAVRRTVTCIFECPILHLMGEKDSTNRQVSDKLTRQSSLRPSSAVLSKEGRGPTDCVKVVADNHLVKTLWEIFV</sequence>
<evidence type="ECO:0000256" key="1">
    <source>
        <dbReference type="SAM" id="MobiDB-lite"/>
    </source>
</evidence>
<feature type="non-terminal residue" evidence="2">
    <location>
        <position position="1"/>
    </location>
</feature>
<dbReference type="Proteomes" id="UP000823775">
    <property type="component" value="Unassembled WGS sequence"/>
</dbReference>
<name>A0ABS8VHN8_DATST</name>
<organism evidence="2 3">
    <name type="scientific">Datura stramonium</name>
    <name type="common">Jimsonweed</name>
    <name type="synonym">Common thornapple</name>
    <dbReference type="NCBI Taxonomy" id="4076"/>
    <lineage>
        <taxon>Eukaryota</taxon>
        <taxon>Viridiplantae</taxon>
        <taxon>Streptophyta</taxon>
        <taxon>Embryophyta</taxon>
        <taxon>Tracheophyta</taxon>
        <taxon>Spermatophyta</taxon>
        <taxon>Magnoliopsida</taxon>
        <taxon>eudicotyledons</taxon>
        <taxon>Gunneridae</taxon>
        <taxon>Pentapetalae</taxon>
        <taxon>asterids</taxon>
        <taxon>lamiids</taxon>
        <taxon>Solanales</taxon>
        <taxon>Solanaceae</taxon>
        <taxon>Solanoideae</taxon>
        <taxon>Datureae</taxon>
        <taxon>Datura</taxon>
    </lineage>
</organism>
<comment type="caution">
    <text evidence="2">The sequence shown here is derived from an EMBL/GenBank/DDBJ whole genome shotgun (WGS) entry which is preliminary data.</text>
</comment>